<dbReference type="InterPro" id="IPR027417">
    <property type="entry name" value="P-loop_NTPase"/>
</dbReference>
<dbReference type="Gene3D" id="6.10.140.430">
    <property type="match status" value="1"/>
</dbReference>
<feature type="compositionally biased region" description="Polar residues" evidence="12">
    <location>
        <begin position="1"/>
        <end position="22"/>
    </location>
</feature>
<dbReference type="GO" id="GO:0140664">
    <property type="term" value="F:ATP-dependent DNA damage sensor activity"/>
    <property type="evidence" value="ECO:0007669"/>
    <property type="project" value="InterPro"/>
</dbReference>
<dbReference type="Proteomes" id="UP000006860">
    <property type="component" value="Chromosome"/>
</dbReference>
<dbReference type="Pfam" id="PF05190">
    <property type="entry name" value="MutS_IV"/>
    <property type="match status" value="1"/>
</dbReference>
<dbReference type="InterPro" id="IPR036678">
    <property type="entry name" value="MutS_con_dom_sf"/>
</dbReference>
<evidence type="ECO:0000256" key="12">
    <source>
        <dbReference type="SAM" id="MobiDB-lite"/>
    </source>
</evidence>
<dbReference type="AlphaFoldDB" id="F0SP27"/>
<dbReference type="GO" id="GO:0030983">
    <property type="term" value="F:mismatched DNA binding"/>
    <property type="evidence" value="ECO:0007669"/>
    <property type="project" value="InterPro"/>
</dbReference>
<dbReference type="InterPro" id="IPR007696">
    <property type="entry name" value="DNA_mismatch_repair_MutS_core"/>
</dbReference>
<dbReference type="Pfam" id="PF00488">
    <property type="entry name" value="MutS_V"/>
    <property type="match status" value="1"/>
</dbReference>
<dbReference type="FunFam" id="3.40.50.300:FF:000870">
    <property type="entry name" value="MutS protein homolog 4"/>
    <property type="match status" value="1"/>
</dbReference>
<evidence type="ECO:0000256" key="1">
    <source>
        <dbReference type="ARBA" id="ARBA00006271"/>
    </source>
</evidence>
<evidence type="ECO:0000256" key="3">
    <source>
        <dbReference type="ARBA" id="ARBA00022741"/>
    </source>
</evidence>
<dbReference type="GO" id="GO:0006298">
    <property type="term" value="P:mismatch repair"/>
    <property type="evidence" value="ECO:0007669"/>
    <property type="project" value="UniProtKB-UniRule"/>
</dbReference>
<protein>
    <recommendedName>
        <fullName evidence="2 9">DNA mismatch repair protein MutS</fullName>
    </recommendedName>
</protein>
<dbReference type="NCBIfam" id="TIGR01070">
    <property type="entry name" value="mutS1"/>
    <property type="match status" value="1"/>
</dbReference>
<name>F0SP27_RUBBR</name>
<dbReference type="GO" id="GO:0005829">
    <property type="term" value="C:cytosol"/>
    <property type="evidence" value="ECO:0007669"/>
    <property type="project" value="TreeGrafter"/>
</dbReference>
<reference evidence="15" key="1">
    <citation type="submission" date="2011-02" db="EMBL/GenBank/DDBJ databases">
        <title>The complete genome of Planctomyces brasiliensis DSM 5305.</title>
        <authorList>
            <person name="Lucas S."/>
            <person name="Copeland A."/>
            <person name="Lapidus A."/>
            <person name="Bruce D."/>
            <person name="Goodwin L."/>
            <person name="Pitluck S."/>
            <person name="Kyrpides N."/>
            <person name="Mavromatis K."/>
            <person name="Pagani I."/>
            <person name="Ivanova N."/>
            <person name="Ovchinnikova G."/>
            <person name="Lu M."/>
            <person name="Detter J.C."/>
            <person name="Han C."/>
            <person name="Land M."/>
            <person name="Hauser L."/>
            <person name="Markowitz V."/>
            <person name="Cheng J.-F."/>
            <person name="Hugenholtz P."/>
            <person name="Woyke T."/>
            <person name="Wu D."/>
            <person name="Tindall B."/>
            <person name="Pomrenke H.G."/>
            <person name="Brambilla E."/>
            <person name="Klenk H.-P."/>
            <person name="Eisen J.A."/>
        </authorList>
    </citation>
    <scope>NUCLEOTIDE SEQUENCE [LARGE SCALE GENOMIC DNA]</scope>
    <source>
        <strain evidence="15">ATCC 49424 / DSM 5305 / JCM 21570 / NBRC 103401 / IFAM 1448</strain>
    </source>
</reference>
<dbReference type="PIRSF" id="PIRSF037677">
    <property type="entry name" value="DNA_mis_repair_Msh6"/>
    <property type="match status" value="1"/>
</dbReference>
<dbReference type="Pfam" id="PF01624">
    <property type="entry name" value="MutS_I"/>
    <property type="match status" value="1"/>
</dbReference>
<evidence type="ECO:0000256" key="10">
    <source>
        <dbReference type="RuleBase" id="RU003756"/>
    </source>
</evidence>
<dbReference type="Pfam" id="PF05188">
    <property type="entry name" value="MutS_II"/>
    <property type="match status" value="1"/>
</dbReference>
<evidence type="ECO:0000313" key="15">
    <source>
        <dbReference type="Proteomes" id="UP000006860"/>
    </source>
</evidence>
<keyword evidence="6 9" id="KW-0238">DNA-binding</keyword>
<dbReference type="eggNOG" id="COG0249">
    <property type="taxonomic scope" value="Bacteria"/>
</dbReference>
<dbReference type="InterPro" id="IPR007860">
    <property type="entry name" value="DNA_mmatch_repair_MutS_con_dom"/>
</dbReference>
<dbReference type="Gene3D" id="1.10.1420.10">
    <property type="match status" value="2"/>
</dbReference>
<evidence type="ECO:0000256" key="9">
    <source>
        <dbReference type="HAMAP-Rule" id="MF_00096"/>
    </source>
</evidence>
<dbReference type="Gene3D" id="3.30.420.110">
    <property type="entry name" value="MutS, connector domain"/>
    <property type="match status" value="1"/>
</dbReference>
<evidence type="ECO:0000256" key="5">
    <source>
        <dbReference type="ARBA" id="ARBA00022840"/>
    </source>
</evidence>
<dbReference type="SUPFAM" id="SSF52540">
    <property type="entry name" value="P-loop containing nucleoside triphosphate hydrolases"/>
    <property type="match status" value="1"/>
</dbReference>
<evidence type="ECO:0000256" key="11">
    <source>
        <dbReference type="SAM" id="Coils"/>
    </source>
</evidence>
<dbReference type="PROSITE" id="PS00486">
    <property type="entry name" value="DNA_MISMATCH_REPAIR_2"/>
    <property type="match status" value="1"/>
</dbReference>
<dbReference type="InterPro" id="IPR007861">
    <property type="entry name" value="DNA_mismatch_repair_MutS_clamp"/>
</dbReference>
<comment type="function">
    <text evidence="8 9">This protein is involved in the repair of mismatches in DNA. It is possible that it carries out the mismatch recognition step. This protein has a weak ATPase activity.</text>
</comment>
<dbReference type="PANTHER" id="PTHR11361:SF34">
    <property type="entry name" value="DNA MISMATCH REPAIR PROTEIN MSH1, MITOCHONDRIAL"/>
    <property type="match status" value="1"/>
</dbReference>
<evidence type="ECO:0000256" key="7">
    <source>
        <dbReference type="ARBA" id="ARBA00023204"/>
    </source>
</evidence>
<keyword evidence="5 9" id="KW-0067">ATP-binding</keyword>
<accession>F0SP27</accession>
<dbReference type="Pfam" id="PF05192">
    <property type="entry name" value="MutS_III"/>
    <property type="match status" value="1"/>
</dbReference>
<dbReference type="CDD" id="cd03284">
    <property type="entry name" value="ABC_MutS1"/>
    <property type="match status" value="1"/>
</dbReference>
<dbReference type="Gene3D" id="3.40.50.300">
    <property type="entry name" value="P-loop containing nucleotide triphosphate hydrolases"/>
    <property type="match status" value="1"/>
</dbReference>
<feature type="binding site" evidence="9">
    <location>
        <begin position="679"/>
        <end position="686"/>
    </location>
    <ligand>
        <name>ATP</name>
        <dbReference type="ChEBI" id="CHEBI:30616"/>
    </ligand>
</feature>
<evidence type="ECO:0000256" key="2">
    <source>
        <dbReference type="ARBA" id="ARBA00021982"/>
    </source>
</evidence>
<dbReference type="HOGENOM" id="CLU_002472_3_1_0"/>
<feature type="region of interest" description="Disordered" evidence="12">
    <location>
        <begin position="1"/>
        <end position="50"/>
    </location>
</feature>
<keyword evidence="11" id="KW-0175">Coiled coil</keyword>
<comment type="similarity">
    <text evidence="1 9 10">Belongs to the DNA mismatch repair MutS family.</text>
</comment>
<dbReference type="InterPro" id="IPR000432">
    <property type="entry name" value="DNA_mismatch_repair_MutS_C"/>
</dbReference>
<dbReference type="InterPro" id="IPR045076">
    <property type="entry name" value="MutS"/>
</dbReference>
<dbReference type="InterPro" id="IPR036187">
    <property type="entry name" value="DNA_mismatch_repair_MutS_sf"/>
</dbReference>
<dbReference type="InterPro" id="IPR017261">
    <property type="entry name" value="DNA_mismatch_repair_MutS/MSH"/>
</dbReference>
<dbReference type="PANTHER" id="PTHR11361">
    <property type="entry name" value="DNA MISMATCH REPAIR PROTEIN MUTS FAMILY MEMBER"/>
    <property type="match status" value="1"/>
</dbReference>
<proteinExistence type="inferred from homology"/>
<dbReference type="HAMAP" id="MF_00096">
    <property type="entry name" value="MutS"/>
    <property type="match status" value="1"/>
</dbReference>
<dbReference type="KEGG" id="pbs:Plabr_3533"/>
<dbReference type="InterPro" id="IPR007695">
    <property type="entry name" value="DNA_mismatch_repair_MutS-lik_N"/>
</dbReference>
<keyword evidence="7 9" id="KW-0234">DNA repair</keyword>
<feature type="compositionally biased region" description="Basic and acidic residues" evidence="12">
    <location>
        <begin position="24"/>
        <end position="35"/>
    </location>
</feature>
<dbReference type="SUPFAM" id="SSF53150">
    <property type="entry name" value="DNA repair protein MutS, domain II"/>
    <property type="match status" value="1"/>
</dbReference>
<keyword evidence="15" id="KW-1185">Reference proteome</keyword>
<sequence>MDSQQPSVPDNSDHSAASTPETTSDERKTSPDKSAGKTKGKAGKSKSAPKLTPMMERFFEVKRQHPDSLLLFRMGDFYELFYDDAVIAAKILGLTLTSRDKGSANPISMAGFPYHSLDNYLQKLIRNGHRAAICDQVEDPKQAKGLVKREVTRIVTPGTLTEDALLDPRQNNYLAAVCLYKKTAGLAWLELSTGRFQLAEVDPDNLSDELSRLHPAELLINQEQRDDERLASASLALPHMLMTERPPWSFAGEQPYEQLCKHFRVRSLEGFDIEGPSTAVTAAGVLLEYVQETQRTAIDHIRRIEPYSPEERLLIDEATRRSLELTHTLREGKRQGTLLDVIDETVTAMGARLIGEWISNPLTNRQHITRRADAVEELVGNPLLLNEFREQLDNTYDLQRLATRVATGRCSPRDLTWLAKTLSLLPATKKSLSQCQAARLHELHQLLDECEDVCADISSCLVEDPPINVADGDLVRAGYNDRLDELRDLSRGGKEWIARYQAEEIERTGIQNLKVGFNKVFGYYLEVTAAQAQKVPEDYIRKQTLKNQERFITPQLKEHEEKVLSADQQSLALETEIFQQLRERVADQLQRLQQSAETLAELDVLGSFAHTAANNDFCRPVLTESPVLRVVDGRHPVLDHILPRGQFVPNDIHLGQPEKAEADEESTLPDAGRVQIITGPNMAGKSTYIRQAALVTLLAQAGSFVPAREATVGLVDRIFARVGASDELSKGQSTFMVEMTETARILNTATNRSLVILDEIGRGTSTYDGLSLAWAVTEYLHDTIGARTLFATHYHELTELEQTLSAVRNWNVSVYEKDGDVIFLHKIVPGAADRSYGIHVARLAGVPTDVLRRAGEILSTLESDHVDETGKPTIPPRQTSPQRQLTLFEAPPHPVIEKLKKLDLDALTPKAALDRLYELRGELQS</sequence>
<dbReference type="InterPro" id="IPR016151">
    <property type="entry name" value="DNA_mismatch_repair_MutS_N"/>
</dbReference>
<dbReference type="SMART" id="SM00534">
    <property type="entry name" value="MUTSac"/>
    <property type="match status" value="1"/>
</dbReference>
<dbReference type="SMART" id="SM00533">
    <property type="entry name" value="MUTSd"/>
    <property type="match status" value="1"/>
</dbReference>
<gene>
    <name evidence="9" type="primary">mutS</name>
    <name evidence="14" type="ordered locus">Plabr_3533</name>
</gene>
<dbReference type="GO" id="GO:0005524">
    <property type="term" value="F:ATP binding"/>
    <property type="evidence" value="ECO:0007669"/>
    <property type="project" value="UniProtKB-UniRule"/>
</dbReference>
<dbReference type="NCBIfam" id="NF003810">
    <property type="entry name" value="PRK05399.1"/>
    <property type="match status" value="1"/>
</dbReference>
<evidence type="ECO:0000313" key="14">
    <source>
        <dbReference type="EMBL" id="ADY61130.1"/>
    </source>
</evidence>
<feature type="domain" description="DNA mismatch repair proteins mutS family" evidence="13">
    <location>
        <begin position="753"/>
        <end position="769"/>
    </location>
</feature>
<keyword evidence="4 9" id="KW-0227">DNA damage</keyword>
<dbReference type="EMBL" id="CP002546">
    <property type="protein sequence ID" value="ADY61130.1"/>
    <property type="molecule type" value="Genomic_DNA"/>
</dbReference>
<keyword evidence="3 9" id="KW-0547">Nucleotide-binding</keyword>
<feature type="coiled-coil region" evidence="11">
    <location>
        <begin position="556"/>
        <end position="602"/>
    </location>
</feature>
<dbReference type="GO" id="GO:0003684">
    <property type="term" value="F:damaged DNA binding"/>
    <property type="evidence" value="ECO:0007669"/>
    <property type="project" value="UniProtKB-UniRule"/>
</dbReference>
<dbReference type="STRING" id="756272.Plabr_3533"/>
<evidence type="ECO:0000259" key="13">
    <source>
        <dbReference type="PROSITE" id="PS00486"/>
    </source>
</evidence>
<evidence type="ECO:0000256" key="4">
    <source>
        <dbReference type="ARBA" id="ARBA00022763"/>
    </source>
</evidence>
<evidence type="ECO:0000256" key="8">
    <source>
        <dbReference type="ARBA" id="ARBA00024647"/>
    </source>
</evidence>
<organism evidence="14 15">
    <name type="scientific">Rubinisphaera brasiliensis (strain ATCC 49424 / DSM 5305 / JCM 21570 / IAM 15109 / NBRC 103401 / IFAM 1448)</name>
    <name type="common">Planctomyces brasiliensis</name>
    <dbReference type="NCBI Taxonomy" id="756272"/>
    <lineage>
        <taxon>Bacteria</taxon>
        <taxon>Pseudomonadati</taxon>
        <taxon>Planctomycetota</taxon>
        <taxon>Planctomycetia</taxon>
        <taxon>Planctomycetales</taxon>
        <taxon>Planctomycetaceae</taxon>
        <taxon>Rubinisphaera</taxon>
    </lineage>
</organism>
<dbReference type="FunFam" id="1.10.1420.10:FF:000001">
    <property type="entry name" value="DNA mismatch repair protein MutS"/>
    <property type="match status" value="1"/>
</dbReference>
<dbReference type="SUPFAM" id="SSF48334">
    <property type="entry name" value="DNA repair protein MutS, domain III"/>
    <property type="match status" value="1"/>
</dbReference>
<evidence type="ECO:0000256" key="6">
    <source>
        <dbReference type="ARBA" id="ARBA00023125"/>
    </source>
</evidence>
<dbReference type="Gene3D" id="3.40.1170.10">
    <property type="entry name" value="DNA repair protein MutS, domain I"/>
    <property type="match status" value="1"/>
</dbReference>
<dbReference type="SUPFAM" id="SSF55271">
    <property type="entry name" value="DNA repair protein MutS, domain I"/>
    <property type="match status" value="1"/>
</dbReference>
<dbReference type="RefSeq" id="WP_013629849.1">
    <property type="nucleotide sequence ID" value="NC_015174.1"/>
</dbReference>
<dbReference type="FunFam" id="3.40.1170.10:FF:000001">
    <property type="entry name" value="DNA mismatch repair protein MutS"/>
    <property type="match status" value="1"/>
</dbReference>
<dbReference type="InterPro" id="IPR005748">
    <property type="entry name" value="DNA_mismatch_repair_MutS"/>
</dbReference>